<dbReference type="SMART" id="SM00479">
    <property type="entry name" value="EXOIII"/>
    <property type="match status" value="1"/>
</dbReference>
<evidence type="ECO:0000313" key="3">
    <source>
        <dbReference type="Proteomes" id="UP000593719"/>
    </source>
</evidence>
<dbReference type="Proteomes" id="UP000593719">
    <property type="component" value="Chromosome"/>
</dbReference>
<dbReference type="GO" id="GO:0003887">
    <property type="term" value="F:DNA-directed DNA polymerase activity"/>
    <property type="evidence" value="ECO:0007669"/>
    <property type="project" value="InterPro"/>
</dbReference>
<dbReference type="PANTHER" id="PTHR30231:SF7">
    <property type="entry name" value="BLR4117 PROTEIN"/>
    <property type="match status" value="1"/>
</dbReference>
<dbReference type="Gene3D" id="3.30.420.10">
    <property type="entry name" value="Ribonuclease H-like superfamily/Ribonuclease H"/>
    <property type="match status" value="1"/>
</dbReference>
<accession>A0A7M1B4U0</accession>
<dbReference type="InterPro" id="IPR006054">
    <property type="entry name" value="DnaQ"/>
</dbReference>
<dbReference type="NCBIfam" id="NF006601">
    <property type="entry name" value="PRK09145.1"/>
    <property type="match status" value="1"/>
</dbReference>
<dbReference type="NCBIfam" id="TIGR00573">
    <property type="entry name" value="dnaq"/>
    <property type="match status" value="1"/>
</dbReference>
<gene>
    <name evidence="2" type="ORF">FJR45_07840</name>
</gene>
<dbReference type="EMBL" id="CP041235">
    <property type="protein sequence ID" value="QOP44734.1"/>
    <property type="molecule type" value="Genomic_DNA"/>
</dbReference>
<name>A0A7M1B4U0_9BACT</name>
<dbReference type="GO" id="GO:0005829">
    <property type="term" value="C:cytosol"/>
    <property type="evidence" value="ECO:0007669"/>
    <property type="project" value="TreeGrafter"/>
</dbReference>
<keyword evidence="2" id="KW-0378">Hydrolase</keyword>
<dbReference type="CDD" id="cd06127">
    <property type="entry name" value="DEDDh"/>
    <property type="match status" value="1"/>
</dbReference>
<sequence>MFEQMKKKRNLSKLKDKSFSTLFEQNDEIVVFDTETTGLNPKEDEILSIGAVKIKDNKILTSHTFEVYLKNFGAIDAKSITIHGIRPCDLENAKEPLEGIKEFLNYIKGATLVGYYLEFDVAMINKYIKPVLGITLPNKMVEVSEIYFDKTIAMIPQANIDLRFDTILKKCNIPQMGVHNAVNDAIMTAMIYLKLTQEKIDVKNRKKTDF</sequence>
<dbReference type="InterPro" id="IPR012337">
    <property type="entry name" value="RNaseH-like_sf"/>
</dbReference>
<dbReference type="GO" id="GO:0006260">
    <property type="term" value="P:DNA replication"/>
    <property type="evidence" value="ECO:0007669"/>
    <property type="project" value="InterPro"/>
</dbReference>
<dbReference type="GO" id="GO:0003677">
    <property type="term" value="F:DNA binding"/>
    <property type="evidence" value="ECO:0007669"/>
    <property type="project" value="InterPro"/>
</dbReference>
<dbReference type="PANTHER" id="PTHR30231">
    <property type="entry name" value="DNA POLYMERASE III SUBUNIT EPSILON"/>
    <property type="match status" value="1"/>
</dbReference>
<evidence type="ECO:0000259" key="1">
    <source>
        <dbReference type="SMART" id="SM00479"/>
    </source>
</evidence>
<dbReference type="InterPro" id="IPR036397">
    <property type="entry name" value="RNaseH_sf"/>
</dbReference>
<proteinExistence type="predicted"/>
<keyword evidence="2" id="KW-0269">Exonuclease</keyword>
<dbReference type="Pfam" id="PF00929">
    <property type="entry name" value="RNase_T"/>
    <property type="match status" value="1"/>
</dbReference>
<dbReference type="GO" id="GO:0008408">
    <property type="term" value="F:3'-5' exonuclease activity"/>
    <property type="evidence" value="ECO:0007669"/>
    <property type="project" value="TreeGrafter"/>
</dbReference>
<dbReference type="KEGG" id="ssei:FJR45_07840"/>
<evidence type="ECO:0000313" key="2">
    <source>
        <dbReference type="EMBL" id="QOP44734.1"/>
    </source>
</evidence>
<protein>
    <submittedName>
        <fullName evidence="2">3'-5' exonuclease</fullName>
    </submittedName>
</protein>
<dbReference type="InterPro" id="IPR013520">
    <property type="entry name" value="Ribonucl_H"/>
</dbReference>
<reference evidence="2 3" key="1">
    <citation type="submission" date="2019-06" db="EMBL/GenBank/DDBJ databases">
        <title>Sulfurimonas gotlandica sp. nov., a chemoautotrophic and psychrotolerant epsilonproteobacterium isolated from a pelagic redoxcline, and an emended description of the genus Sulfurimonas.</title>
        <authorList>
            <person name="Wang S."/>
            <person name="Jiang L."/>
            <person name="Shao Z."/>
        </authorList>
    </citation>
    <scope>NUCLEOTIDE SEQUENCE [LARGE SCALE GENOMIC DNA]</scope>
    <source>
        <strain evidence="2 3">S2-6</strain>
    </source>
</reference>
<keyword evidence="2" id="KW-0540">Nuclease</keyword>
<organism evidence="2 3">
    <name type="scientific">Sulfurimonas sediminis</name>
    <dbReference type="NCBI Taxonomy" id="2590020"/>
    <lineage>
        <taxon>Bacteria</taxon>
        <taxon>Pseudomonadati</taxon>
        <taxon>Campylobacterota</taxon>
        <taxon>Epsilonproteobacteria</taxon>
        <taxon>Campylobacterales</taxon>
        <taxon>Sulfurimonadaceae</taxon>
        <taxon>Sulfurimonas</taxon>
    </lineage>
</organism>
<dbReference type="RefSeq" id="WP_193151924.1">
    <property type="nucleotide sequence ID" value="NZ_CP041235.1"/>
</dbReference>
<dbReference type="AlphaFoldDB" id="A0A7M1B4U0"/>
<keyword evidence="3" id="KW-1185">Reference proteome</keyword>
<dbReference type="SUPFAM" id="SSF53098">
    <property type="entry name" value="Ribonuclease H-like"/>
    <property type="match status" value="1"/>
</dbReference>
<feature type="domain" description="Exonuclease" evidence="1">
    <location>
        <begin position="28"/>
        <end position="201"/>
    </location>
</feature>